<keyword evidence="1" id="KW-0963">Cytoplasm</keyword>
<keyword evidence="2 6" id="KW-0396">Initiation factor</keyword>
<keyword evidence="7" id="KW-1185">Reference proteome</keyword>
<protein>
    <recommendedName>
        <fullName evidence="8">RRM domain-containing protein</fullName>
    </recommendedName>
</protein>
<feature type="domain" description="RRM" evidence="4">
    <location>
        <begin position="185"/>
        <end position="216"/>
    </location>
</feature>
<sequence>MAQHEALAETKWADIEAEDDYDAENLSAQQLMGFETAPDNQGIKTVTSYKKNAKGQTVKVTKHVKEIVIRRNVHKSVQQRKNLVPFNLDTDDTGVVLVSNEEIVIEVPKDKNRHLHQDDDMDCIYAPTDINLTRVARELKQKFKSLRDDVDFEEDFEDKPLNNKFVPSHRREGGDRAKNFDENTIRVTNLSEDVKEKDLTELFGKIGRIHRAYLAKHKFVNACMKLYFQGNAKFQRIRLHYILRPQRCPQCHSQIQSLWLR</sequence>
<dbReference type="AlphaFoldDB" id="A0AAD9UPW2"/>
<dbReference type="Proteomes" id="UP001214638">
    <property type="component" value="Unassembled WGS sequence"/>
</dbReference>
<dbReference type="EMBL" id="JALLKP010000001">
    <property type="protein sequence ID" value="KAK2197289.1"/>
    <property type="molecule type" value="Genomic_DNA"/>
</dbReference>
<dbReference type="GO" id="GO:0003723">
    <property type="term" value="F:RNA binding"/>
    <property type="evidence" value="ECO:0007669"/>
    <property type="project" value="InterPro"/>
</dbReference>
<evidence type="ECO:0000259" key="4">
    <source>
        <dbReference type="Pfam" id="PF00076"/>
    </source>
</evidence>
<dbReference type="Pfam" id="PF12353">
    <property type="entry name" value="eIF3g"/>
    <property type="match status" value="1"/>
</dbReference>
<name>A0AAD9UPW2_9APIC</name>
<evidence type="ECO:0000313" key="6">
    <source>
        <dbReference type="EMBL" id="KAK2197289.1"/>
    </source>
</evidence>
<dbReference type="RefSeq" id="XP_067804131.1">
    <property type="nucleotide sequence ID" value="XM_067945340.1"/>
</dbReference>
<dbReference type="GO" id="GO:0005852">
    <property type="term" value="C:eukaryotic translation initiation factor 3 complex"/>
    <property type="evidence" value="ECO:0007669"/>
    <property type="project" value="InterPro"/>
</dbReference>
<evidence type="ECO:0008006" key="8">
    <source>
        <dbReference type="Google" id="ProtNLM"/>
    </source>
</evidence>
<evidence type="ECO:0000256" key="3">
    <source>
        <dbReference type="ARBA" id="ARBA00022917"/>
    </source>
</evidence>
<gene>
    <name evidence="6" type="ORF">BdWA1_000288</name>
</gene>
<dbReference type="Pfam" id="PF00076">
    <property type="entry name" value="RRM_1"/>
    <property type="match status" value="1"/>
</dbReference>
<proteinExistence type="predicted"/>
<dbReference type="InterPro" id="IPR035979">
    <property type="entry name" value="RBD_domain_sf"/>
</dbReference>
<evidence type="ECO:0000256" key="1">
    <source>
        <dbReference type="ARBA" id="ARBA00022490"/>
    </source>
</evidence>
<dbReference type="GO" id="GO:0003743">
    <property type="term" value="F:translation initiation factor activity"/>
    <property type="evidence" value="ECO:0007669"/>
    <property type="project" value="UniProtKB-KW"/>
</dbReference>
<dbReference type="PIRSF" id="PIRSF037949">
    <property type="entry name" value="Transl_init_eIF-3_RNA-bind"/>
    <property type="match status" value="1"/>
</dbReference>
<keyword evidence="3" id="KW-0648">Protein biosynthesis</keyword>
<evidence type="ECO:0000256" key="2">
    <source>
        <dbReference type="ARBA" id="ARBA00022540"/>
    </source>
</evidence>
<dbReference type="InterPro" id="IPR012677">
    <property type="entry name" value="Nucleotide-bd_a/b_plait_sf"/>
</dbReference>
<accession>A0AAD9UPW2</accession>
<dbReference type="SUPFAM" id="SSF54928">
    <property type="entry name" value="RNA-binding domain, RBD"/>
    <property type="match status" value="1"/>
</dbReference>
<reference evidence="6" key="1">
    <citation type="journal article" date="2023" name="Nat. Microbiol.">
        <title>Babesia duncani multi-omics identifies virulence factors and drug targets.</title>
        <authorList>
            <person name="Singh P."/>
            <person name="Lonardi S."/>
            <person name="Liang Q."/>
            <person name="Vydyam P."/>
            <person name="Khabirova E."/>
            <person name="Fang T."/>
            <person name="Gihaz S."/>
            <person name="Thekkiniath J."/>
            <person name="Munshi M."/>
            <person name="Abel S."/>
            <person name="Ciampossin L."/>
            <person name="Batugedara G."/>
            <person name="Gupta M."/>
            <person name="Lu X.M."/>
            <person name="Lenz T."/>
            <person name="Chakravarty S."/>
            <person name="Cornillot E."/>
            <person name="Hu Y."/>
            <person name="Ma W."/>
            <person name="Gonzalez L.M."/>
            <person name="Sanchez S."/>
            <person name="Estrada K."/>
            <person name="Sanchez-Flores A."/>
            <person name="Montero E."/>
            <person name="Harb O.S."/>
            <person name="Le Roch K.G."/>
            <person name="Mamoun C.B."/>
        </authorList>
    </citation>
    <scope>NUCLEOTIDE SEQUENCE</scope>
    <source>
        <strain evidence="6">WA1</strain>
    </source>
</reference>
<dbReference type="GeneID" id="94334586"/>
<evidence type="ECO:0000259" key="5">
    <source>
        <dbReference type="Pfam" id="PF12353"/>
    </source>
</evidence>
<dbReference type="InterPro" id="IPR000504">
    <property type="entry name" value="RRM_dom"/>
</dbReference>
<dbReference type="KEGG" id="bdw:94334586"/>
<feature type="domain" description="Eukaryotic translation initiation factor 3 subunit G N-terminal" evidence="5">
    <location>
        <begin position="36"/>
        <end position="112"/>
    </location>
</feature>
<dbReference type="InterPro" id="IPR017334">
    <property type="entry name" value="eIF3_g"/>
</dbReference>
<evidence type="ECO:0000313" key="7">
    <source>
        <dbReference type="Proteomes" id="UP001214638"/>
    </source>
</evidence>
<comment type="caution">
    <text evidence="6">The sequence shown here is derived from an EMBL/GenBank/DDBJ whole genome shotgun (WGS) entry which is preliminary data.</text>
</comment>
<dbReference type="InterPro" id="IPR024675">
    <property type="entry name" value="eIF3g_N"/>
</dbReference>
<dbReference type="Gene3D" id="3.30.70.330">
    <property type="match status" value="1"/>
</dbReference>
<organism evidence="6 7">
    <name type="scientific">Babesia duncani</name>
    <dbReference type="NCBI Taxonomy" id="323732"/>
    <lineage>
        <taxon>Eukaryota</taxon>
        <taxon>Sar</taxon>
        <taxon>Alveolata</taxon>
        <taxon>Apicomplexa</taxon>
        <taxon>Aconoidasida</taxon>
        <taxon>Piroplasmida</taxon>
        <taxon>Babesiidae</taxon>
        <taxon>Babesia</taxon>
    </lineage>
</organism>